<dbReference type="EMBL" id="JBHSOA010000037">
    <property type="protein sequence ID" value="MFC5853694.1"/>
    <property type="molecule type" value="Genomic_DNA"/>
</dbReference>
<dbReference type="InterPro" id="IPR016163">
    <property type="entry name" value="Ald_DH_C"/>
</dbReference>
<evidence type="ECO:0000259" key="6">
    <source>
        <dbReference type="Pfam" id="PF00171"/>
    </source>
</evidence>
<dbReference type="PANTHER" id="PTHR43570:SF16">
    <property type="entry name" value="ALDEHYDE DEHYDROGENASE TYPE III, ISOFORM Q"/>
    <property type="match status" value="1"/>
</dbReference>
<reference evidence="8" key="1">
    <citation type="journal article" date="2019" name="Int. J. Syst. Evol. Microbiol.">
        <title>The Global Catalogue of Microorganisms (GCM) 10K type strain sequencing project: providing services to taxonomists for standard genome sequencing and annotation.</title>
        <authorList>
            <consortium name="The Broad Institute Genomics Platform"/>
            <consortium name="The Broad Institute Genome Sequencing Center for Infectious Disease"/>
            <person name="Wu L."/>
            <person name="Ma J."/>
        </authorList>
    </citation>
    <scope>NUCLEOTIDE SEQUENCE [LARGE SCALE GENOMIC DNA]</scope>
    <source>
        <strain evidence="8">JCM 10411</strain>
    </source>
</reference>
<feature type="active site" evidence="4">
    <location>
        <position position="221"/>
    </location>
</feature>
<dbReference type="Gene3D" id="3.40.309.10">
    <property type="entry name" value="Aldehyde Dehydrogenase, Chain A, domain 2"/>
    <property type="match status" value="1"/>
</dbReference>
<proteinExistence type="inferred from homology"/>
<accession>A0ABW1E2N7</accession>
<dbReference type="RefSeq" id="WP_381364256.1">
    <property type="nucleotide sequence ID" value="NZ_JBHSOA010000037.1"/>
</dbReference>
<comment type="similarity">
    <text evidence="1 3 5">Belongs to the aldehyde dehydrogenase family.</text>
</comment>
<evidence type="ECO:0000313" key="7">
    <source>
        <dbReference type="EMBL" id="MFC5853694.1"/>
    </source>
</evidence>
<keyword evidence="8" id="KW-1185">Reference proteome</keyword>
<dbReference type="Proteomes" id="UP001596180">
    <property type="component" value="Unassembled WGS sequence"/>
</dbReference>
<dbReference type="InterPro" id="IPR015590">
    <property type="entry name" value="Aldehyde_DH_dom"/>
</dbReference>
<dbReference type="PROSITE" id="PS00687">
    <property type="entry name" value="ALDEHYDE_DEHYDR_GLU"/>
    <property type="match status" value="1"/>
</dbReference>
<dbReference type="PANTHER" id="PTHR43570">
    <property type="entry name" value="ALDEHYDE DEHYDROGENASE"/>
    <property type="match status" value="1"/>
</dbReference>
<evidence type="ECO:0000256" key="4">
    <source>
        <dbReference type="PROSITE-ProRule" id="PRU10007"/>
    </source>
</evidence>
<evidence type="ECO:0000313" key="8">
    <source>
        <dbReference type="Proteomes" id="UP001596180"/>
    </source>
</evidence>
<dbReference type="Gene3D" id="3.40.605.10">
    <property type="entry name" value="Aldehyde Dehydrogenase, Chain A, domain 1"/>
    <property type="match status" value="1"/>
</dbReference>
<dbReference type="InterPro" id="IPR016160">
    <property type="entry name" value="Ald_DH_CS_CYS"/>
</dbReference>
<sequence length="494" mass="53254">MSEHGSASVTAEHVDKKELERVLALQREAFLAQGTPSAEVRRNRIDRLMLAILEASGPLAEALQEDYGRRPTALSKMFDVLSWLEDVKVNRECLEEWMKPVVLDGPPPAFIEQKPKGVVGVIGAWNFPVSLTVHPAFAALAAGNRVIMKFPENHPRTGQVLAQAVAKHLAEDEVAVVLGDLQTAKDFSALPLDHIVLTGSPAVGKAVAGAASANLVPVTLELGGKNPVVLGRDADLDRAAERLALARAMNSGQVCSCPEYVFVPREHLDTFRTKLEAEFRLLFPTFLDNPAAVSIINDRNYERITALIDDATARGATKLQVVAPEEAAHLPSPDRRLIPPTILTDVPADAKINEEEVFGPVISLYPYDDISEAIRHIQVRPAALCSYYYGEDGADFRAFVRGTTSGGVTRNDCFAHQTVPGAPFGGVGHSGYGAYHGKAGFDEFTHRRTVAAPEGDRPFAAGSTGEAVLHPDVETGLDQFVAGEVAALRSRLGR</sequence>
<evidence type="ECO:0000256" key="3">
    <source>
        <dbReference type="PIRNR" id="PIRNR036492"/>
    </source>
</evidence>
<evidence type="ECO:0000256" key="1">
    <source>
        <dbReference type="ARBA" id="ARBA00009986"/>
    </source>
</evidence>
<dbReference type="Pfam" id="PF00171">
    <property type="entry name" value="Aldedh"/>
    <property type="match status" value="1"/>
</dbReference>
<gene>
    <name evidence="7" type="ORF">ACFPZI_18320</name>
</gene>
<protein>
    <recommendedName>
        <fullName evidence="3">Aldehyde dehydrogenase</fullName>
    </recommendedName>
</protein>
<feature type="domain" description="Aldehyde dehydrogenase" evidence="6">
    <location>
        <begin position="8"/>
        <end position="450"/>
    </location>
</feature>
<keyword evidence="2 3" id="KW-0560">Oxidoreductase</keyword>
<dbReference type="InterPro" id="IPR029510">
    <property type="entry name" value="Ald_DH_CS_GLU"/>
</dbReference>
<dbReference type="InterPro" id="IPR016162">
    <property type="entry name" value="Ald_DH_N"/>
</dbReference>
<name>A0ABW1E2N7_9ACTN</name>
<dbReference type="PROSITE" id="PS00070">
    <property type="entry name" value="ALDEHYDE_DEHYDR_CYS"/>
    <property type="match status" value="1"/>
</dbReference>
<dbReference type="PIRSF" id="PIRSF036492">
    <property type="entry name" value="ALDH"/>
    <property type="match status" value="1"/>
</dbReference>
<evidence type="ECO:0000256" key="2">
    <source>
        <dbReference type="ARBA" id="ARBA00023002"/>
    </source>
</evidence>
<comment type="caution">
    <text evidence="7">The sequence shown here is derived from an EMBL/GenBank/DDBJ whole genome shotgun (WGS) entry which is preliminary data.</text>
</comment>
<organism evidence="7 8">
    <name type="scientific">Streptomyces chlorus</name>
    <dbReference type="NCBI Taxonomy" id="887452"/>
    <lineage>
        <taxon>Bacteria</taxon>
        <taxon>Bacillati</taxon>
        <taxon>Actinomycetota</taxon>
        <taxon>Actinomycetes</taxon>
        <taxon>Kitasatosporales</taxon>
        <taxon>Streptomycetaceae</taxon>
        <taxon>Streptomyces</taxon>
    </lineage>
</organism>
<evidence type="ECO:0000256" key="5">
    <source>
        <dbReference type="RuleBase" id="RU003345"/>
    </source>
</evidence>
<dbReference type="SUPFAM" id="SSF53720">
    <property type="entry name" value="ALDH-like"/>
    <property type="match status" value="1"/>
</dbReference>
<dbReference type="InterPro" id="IPR012394">
    <property type="entry name" value="Aldehyde_DH_NAD(P)"/>
</dbReference>
<dbReference type="InterPro" id="IPR016161">
    <property type="entry name" value="Ald_DH/histidinol_DH"/>
</dbReference>